<dbReference type="EMBL" id="FLUP01000001">
    <property type="protein sequence ID" value="SBW01421.1"/>
    <property type="molecule type" value="Genomic_DNA"/>
</dbReference>
<name>A0A212JPU0_9BACT</name>
<evidence type="ECO:0000259" key="4">
    <source>
        <dbReference type="PROSITE" id="PS50893"/>
    </source>
</evidence>
<proteinExistence type="predicted"/>
<dbReference type="InterPro" id="IPR051120">
    <property type="entry name" value="ABC_AA/LPS_Transport"/>
</dbReference>
<feature type="domain" description="ABC transporter" evidence="4">
    <location>
        <begin position="53"/>
        <end position="293"/>
    </location>
</feature>
<accession>A0A212JPU0</accession>
<dbReference type="PANTHER" id="PTHR45772:SF8">
    <property type="entry name" value="HIGH-AFFINITY BRANCHED-CHAIN AMINO ACID TRANSPORT ATP-BINDING PROTEIN"/>
    <property type="match status" value="1"/>
</dbReference>
<dbReference type="GO" id="GO:0005886">
    <property type="term" value="C:plasma membrane"/>
    <property type="evidence" value="ECO:0007669"/>
    <property type="project" value="TreeGrafter"/>
</dbReference>
<dbReference type="InterPro" id="IPR032823">
    <property type="entry name" value="BCA_ABC_TP_C"/>
</dbReference>
<dbReference type="InterPro" id="IPR027417">
    <property type="entry name" value="P-loop_NTPase"/>
</dbReference>
<organism evidence="5">
    <name type="scientific">uncultured Desulfovibrio sp</name>
    <dbReference type="NCBI Taxonomy" id="167968"/>
    <lineage>
        <taxon>Bacteria</taxon>
        <taxon>Pseudomonadati</taxon>
        <taxon>Thermodesulfobacteriota</taxon>
        <taxon>Desulfovibrionia</taxon>
        <taxon>Desulfovibrionales</taxon>
        <taxon>Desulfovibrionaceae</taxon>
        <taxon>Desulfovibrio</taxon>
        <taxon>environmental samples</taxon>
    </lineage>
</organism>
<gene>
    <name evidence="5" type="ORF">KM92DES2_11495</name>
</gene>
<dbReference type="SUPFAM" id="SSF52540">
    <property type="entry name" value="P-loop containing nucleoside triphosphate hydrolases"/>
    <property type="match status" value="1"/>
</dbReference>
<dbReference type="Pfam" id="PF12399">
    <property type="entry name" value="BCA_ABC_TP_C"/>
    <property type="match status" value="1"/>
</dbReference>
<dbReference type="AlphaFoldDB" id="A0A212JPU0"/>
<dbReference type="FunFam" id="3.40.50.300:FF:000421">
    <property type="entry name" value="Branched-chain amino acid ABC transporter ATP-binding protein"/>
    <property type="match status" value="1"/>
</dbReference>
<sequence length="298" mass="33390">MKTQQDILHGRSLEDVAEAARAYEETHAPFDKRPMKMRARPPRRMMSKPDIALYMEKISVSFDGFKALNDLTFYVDKGELRCVIGPNGAGKTTMMDVITGKTRPDAGSAWFGRTCNLLQMDEVAIAQAGIGRKFQKPSVFEALSVLQNLELALAGDKRVWPTFRARLSADNRVFIEEVLHRIRLTELARLQAGKLSHGQKQWLEIGMLLMQKPQLLLLDEPVAGMTPEEMDRTIELLHDLEGEQSIMVVEHDMEFVRAIAHKVTVLHQGSVLAEGTMDEMQNHPAVVEAYLGEPLGAA</sequence>
<dbReference type="CDD" id="cd03219">
    <property type="entry name" value="ABC_Mj1267_LivG_branched"/>
    <property type="match status" value="1"/>
</dbReference>
<dbReference type="NCBIfam" id="TIGR03411">
    <property type="entry name" value="urea_trans_UrtD"/>
    <property type="match status" value="1"/>
</dbReference>
<keyword evidence="2" id="KW-0547">Nucleotide-binding</keyword>
<reference evidence="5" key="1">
    <citation type="submission" date="2016-04" db="EMBL/GenBank/DDBJ databases">
        <authorList>
            <person name="Evans L.H."/>
            <person name="Alamgir A."/>
            <person name="Owens N."/>
            <person name="Weber N.D."/>
            <person name="Virtaneva K."/>
            <person name="Barbian K."/>
            <person name="Babar A."/>
            <person name="Rosenke K."/>
        </authorList>
    </citation>
    <scope>NUCLEOTIDE SEQUENCE</scope>
    <source>
        <strain evidence="5">92-2</strain>
    </source>
</reference>
<dbReference type="Pfam" id="PF00005">
    <property type="entry name" value="ABC_tran"/>
    <property type="match status" value="1"/>
</dbReference>
<dbReference type="PANTHER" id="PTHR45772">
    <property type="entry name" value="CONSERVED COMPONENT OF ABC TRANSPORTER FOR NATURAL AMINO ACIDS-RELATED"/>
    <property type="match status" value="1"/>
</dbReference>
<evidence type="ECO:0000256" key="1">
    <source>
        <dbReference type="ARBA" id="ARBA00022448"/>
    </source>
</evidence>
<dbReference type="GO" id="GO:0005524">
    <property type="term" value="F:ATP binding"/>
    <property type="evidence" value="ECO:0007669"/>
    <property type="project" value="UniProtKB-KW"/>
</dbReference>
<dbReference type="Gene3D" id="3.40.50.300">
    <property type="entry name" value="P-loop containing nucleotide triphosphate hydrolases"/>
    <property type="match status" value="1"/>
</dbReference>
<evidence type="ECO:0000256" key="3">
    <source>
        <dbReference type="ARBA" id="ARBA00022840"/>
    </source>
</evidence>
<dbReference type="InterPro" id="IPR017781">
    <property type="entry name" value="ABC_transptr_urea_ATP-bd_UrtD"/>
</dbReference>
<keyword evidence="3 5" id="KW-0067">ATP-binding</keyword>
<evidence type="ECO:0000256" key="2">
    <source>
        <dbReference type="ARBA" id="ARBA00022741"/>
    </source>
</evidence>
<dbReference type="PROSITE" id="PS50893">
    <property type="entry name" value="ABC_TRANSPORTER_2"/>
    <property type="match status" value="1"/>
</dbReference>
<dbReference type="RefSeq" id="WP_225530057.1">
    <property type="nucleotide sequence ID" value="NZ_CALHHP010000075.1"/>
</dbReference>
<dbReference type="InterPro" id="IPR003439">
    <property type="entry name" value="ABC_transporter-like_ATP-bd"/>
</dbReference>
<protein>
    <submittedName>
        <fullName evidence="5">Urea ABC transporter, ATP-binding protein UrtD</fullName>
    </submittedName>
</protein>
<keyword evidence="1" id="KW-0813">Transport</keyword>
<dbReference type="GO" id="GO:0016887">
    <property type="term" value="F:ATP hydrolysis activity"/>
    <property type="evidence" value="ECO:0007669"/>
    <property type="project" value="InterPro"/>
</dbReference>
<evidence type="ECO:0000313" key="5">
    <source>
        <dbReference type="EMBL" id="SBW01421.1"/>
    </source>
</evidence>